<protein>
    <submittedName>
        <fullName evidence="1">Uncharacterized protein</fullName>
    </submittedName>
</protein>
<evidence type="ECO:0000313" key="1">
    <source>
        <dbReference type="EMBL" id="JAS69663.1"/>
    </source>
</evidence>
<name>A0A1B6H4S1_9HEMI</name>
<organism evidence="1">
    <name type="scientific">Cuerna arida</name>
    <dbReference type="NCBI Taxonomy" id="1464854"/>
    <lineage>
        <taxon>Eukaryota</taxon>
        <taxon>Metazoa</taxon>
        <taxon>Ecdysozoa</taxon>
        <taxon>Arthropoda</taxon>
        <taxon>Hexapoda</taxon>
        <taxon>Insecta</taxon>
        <taxon>Pterygota</taxon>
        <taxon>Neoptera</taxon>
        <taxon>Paraneoptera</taxon>
        <taxon>Hemiptera</taxon>
        <taxon>Auchenorrhyncha</taxon>
        <taxon>Membracoidea</taxon>
        <taxon>Cicadellidae</taxon>
        <taxon>Cicadellinae</taxon>
        <taxon>Proconiini</taxon>
        <taxon>Cuerna</taxon>
    </lineage>
</organism>
<accession>A0A1B6H4S1</accession>
<proteinExistence type="predicted"/>
<reference evidence="1" key="1">
    <citation type="submission" date="2015-11" db="EMBL/GenBank/DDBJ databases">
        <title>De novo transcriptome assembly of four potential Pierce s Disease insect vectors from Arizona vineyards.</title>
        <authorList>
            <person name="Tassone E.E."/>
        </authorList>
    </citation>
    <scope>NUCLEOTIDE SEQUENCE</scope>
</reference>
<gene>
    <name evidence="1" type="ORF">g.6066</name>
</gene>
<feature type="non-terminal residue" evidence="1">
    <location>
        <position position="1"/>
    </location>
</feature>
<sequence>RIRGKPPGVAKTIEQRLKELKSLNSDPELEKSINIGFPQPKLNRTGVDVMERVRYLKSRKSDKEFEKAARNRTLKVPVEEIRKEWLSSAEGARNLKTIADH</sequence>
<feature type="non-terminal residue" evidence="1">
    <location>
        <position position="101"/>
    </location>
</feature>
<dbReference type="AlphaFoldDB" id="A0A1B6H4S1"/>
<dbReference type="EMBL" id="GECZ01000106">
    <property type="protein sequence ID" value="JAS69663.1"/>
    <property type="molecule type" value="Transcribed_RNA"/>
</dbReference>